<proteinExistence type="predicted"/>
<organism evidence="2 3">
    <name type="scientific">Sphingorhabdus lacus</name>
    <dbReference type="NCBI Taxonomy" id="392610"/>
    <lineage>
        <taxon>Bacteria</taxon>
        <taxon>Pseudomonadati</taxon>
        <taxon>Pseudomonadota</taxon>
        <taxon>Alphaproteobacteria</taxon>
        <taxon>Sphingomonadales</taxon>
        <taxon>Sphingomonadaceae</taxon>
        <taxon>Sphingorhabdus</taxon>
    </lineage>
</organism>
<evidence type="ECO:0000313" key="3">
    <source>
        <dbReference type="Proteomes" id="UP000428803"/>
    </source>
</evidence>
<name>A0A6I6L428_9SPHN</name>
<evidence type="ECO:0000313" key="2">
    <source>
        <dbReference type="EMBL" id="QGY80575.1"/>
    </source>
</evidence>
<dbReference type="OrthoDB" id="1524207at2"/>
<keyword evidence="1" id="KW-0732">Signal</keyword>
<protein>
    <submittedName>
        <fullName evidence="2">Uncharacterized protein</fullName>
    </submittedName>
</protein>
<reference evidence="3" key="1">
    <citation type="submission" date="2019-01" db="EMBL/GenBank/DDBJ databases">
        <title>Sphingorhabdus lacus sp.nov., isolated from an oligotrophic freshwater lake.</title>
        <authorList>
            <person name="Park M."/>
        </authorList>
    </citation>
    <scope>NUCLEOTIDE SEQUENCE [LARGE SCALE GENOMIC DNA]</scope>
    <source>
        <strain evidence="3">IMCC1753</strain>
    </source>
</reference>
<dbReference type="RefSeq" id="WP_158899920.1">
    <property type="nucleotide sequence ID" value="NZ_CP035733.1"/>
</dbReference>
<dbReference type="KEGG" id="slaa:EUU25_08055"/>
<dbReference type="PROSITE" id="PS51257">
    <property type="entry name" value="PROKAR_LIPOPROTEIN"/>
    <property type="match status" value="1"/>
</dbReference>
<feature type="chain" id="PRO_5026135716" evidence="1">
    <location>
        <begin position="25"/>
        <end position="205"/>
    </location>
</feature>
<sequence length="205" mass="22029">MLHKILAPAIATALLAGCATTPAAAPDSQAAFMERLSALCGKAFAGRIMGSEPAGADADMAGKPLVMHVRSCARDRIEIPFHVGTDRSRTWVITRTGTGLRLKHDHRHEDGSADKVTMYGGDTAASGTAGRQDFPVDAESIANFRAIGLDRSVTNVWSVEVSDARDAKPVFVYELRRPAGPTARLFRVEFDLTQTVDAPPTPWGW</sequence>
<feature type="signal peptide" evidence="1">
    <location>
        <begin position="1"/>
        <end position="24"/>
    </location>
</feature>
<dbReference type="EMBL" id="CP035733">
    <property type="protein sequence ID" value="QGY80575.1"/>
    <property type="molecule type" value="Genomic_DNA"/>
</dbReference>
<keyword evidence="3" id="KW-1185">Reference proteome</keyword>
<dbReference type="Proteomes" id="UP000428803">
    <property type="component" value="Chromosome"/>
</dbReference>
<evidence type="ECO:0000256" key="1">
    <source>
        <dbReference type="SAM" id="SignalP"/>
    </source>
</evidence>
<gene>
    <name evidence="2" type="ORF">EUU25_08055</name>
</gene>
<dbReference type="AlphaFoldDB" id="A0A6I6L428"/>
<accession>A0A6I6L428</accession>